<evidence type="ECO:0000313" key="3">
    <source>
        <dbReference type="Proteomes" id="UP000799302"/>
    </source>
</evidence>
<dbReference type="EMBL" id="MU004241">
    <property type="protein sequence ID" value="KAF2664987.1"/>
    <property type="molecule type" value="Genomic_DNA"/>
</dbReference>
<protein>
    <recommendedName>
        <fullName evidence="4">Late sexual development protein</fullName>
    </recommendedName>
</protein>
<sequence>MRSAILVGASIFGSAFAAAIPAALGSPSVYPALTDKSQLPAVFKLARGSLSNAPPPPQGALSADAITSLQFIEFNELFESAFFLSLLANVTNNVPGFQINDQDERNYVIDSITAIVAQEELHAINADNALRSQLAPTIQPCTYKYGTTSFVDAITFAALFTDVVLGTLQDVIQLLAISKDVGLTRGVAASLGQEGQQSGFFRLVENRNKIPSEQPFLTTSTRDFAFSALQQNVIVSCPNDSILKNKLKLYAPLNVLTTNIPAADQTLNFSIDINTIATSNVFKPASGSWSAYGKTFNAAYDWSQTSIVYINSQNLPVVVKPTNVKVAGTVISFSANFPQNTNLMNGLTLAALTHTAGPFPNASSVADATLFGPGLIEVN</sequence>
<evidence type="ECO:0008006" key="4">
    <source>
        <dbReference type="Google" id="ProtNLM"/>
    </source>
</evidence>
<gene>
    <name evidence="2" type="ORF">BT63DRAFT_482886</name>
</gene>
<name>A0A6A6U0M4_9PEZI</name>
<feature type="signal peptide" evidence="1">
    <location>
        <begin position="1"/>
        <end position="17"/>
    </location>
</feature>
<keyword evidence="3" id="KW-1185">Reference proteome</keyword>
<feature type="chain" id="PRO_5025637134" description="Late sexual development protein" evidence="1">
    <location>
        <begin position="18"/>
        <end position="379"/>
    </location>
</feature>
<evidence type="ECO:0000313" key="2">
    <source>
        <dbReference type="EMBL" id="KAF2664987.1"/>
    </source>
</evidence>
<dbReference type="OrthoDB" id="5293813at2759"/>
<reference evidence="2" key="1">
    <citation type="journal article" date="2020" name="Stud. Mycol.">
        <title>101 Dothideomycetes genomes: a test case for predicting lifestyles and emergence of pathogens.</title>
        <authorList>
            <person name="Haridas S."/>
            <person name="Albert R."/>
            <person name="Binder M."/>
            <person name="Bloem J."/>
            <person name="Labutti K."/>
            <person name="Salamov A."/>
            <person name="Andreopoulos B."/>
            <person name="Baker S."/>
            <person name="Barry K."/>
            <person name="Bills G."/>
            <person name="Bluhm B."/>
            <person name="Cannon C."/>
            <person name="Castanera R."/>
            <person name="Culley D."/>
            <person name="Daum C."/>
            <person name="Ezra D."/>
            <person name="Gonzalez J."/>
            <person name="Henrissat B."/>
            <person name="Kuo A."/>
            <person name="Liang C."/>
            <person name="Lipzen A."/>
            <person name="Lutzoni F."/>
            <person name="Magnuson J."/>
            <person name="Mondo S."/>
            <person name="Nolan M."/>
            <person name="Ohm R."/>
            <person name="Pangilinan J."/>
            <person name="Park H.-J."/>
            <person name="Ramirez L."/>
            <person name="Alfaro M."/>
            <person name="Sun H."/>
            <person name="Tritt A."/>
            <person name="Yoshinaga Y."/>
            <person name="Zwiers L.-H."/>
            <person name="Turgeon B."/>
            <person name="Goodwin S."/>
            <person name="Spatafora J."/>
            <person name="Crous P."/>
            <person name="Grigoriev I."/>
        </authorList>
    </citation>
    <scope>NUCLEOTIDE SEQUENCE</scope>
    <source>
        <strain evidence="2">CBS 115976</strain>
    </source>
</reference>
<keyword evidence="1" id="KW-0732">Signal</keyword>
<accession>A0A6A6U0M4</accession>
<dbReference type="Proteomes" id="UP000799302">
    <property type="component" value="Unassembled WGS sequence"/>
</dbReference>
<dbReference type="AlphaFoldDB" id="A0A6A6U0M4"/>
<proteinExistence type="predicted"/>
<organism evidence="2 3">
    <name type="scientific">Microthyrium microscopicum</name>
    <dbReference type="NCBI Taxonomy" id="703497"/>
    <lineage>
        <taxon>Eukaryota</taxon>
        <taxon>Fungi</taxon>
        <taxon>Dikarya</taxon>
        <taxon>Ascomycota</taxon>
        <taxon>Pezizomycotina</taxon>
        <taxon>Dothideomycetes</taxon>
        <taxon>Dothideomycetes incertae sedis</taxon>
        <taxon>Microthyriales</taxon>
        <taxon>Microthyriaceae</taxon>
        <taxon>Microthyrium</taxon>
    </lineage>
</organism>
<evidence type="ECO:0000256" key="1">
    <source>
        <dbReference type="SAM" id="SignalP"/>
    </source>
</evidence>